<evidence type="ECO:0000259" key="5">
    <source>
        <dbReference type="SMART" id="SM00646"/>
    </source>
</evidence>
<sequence length="546" mass="61812">MILSWNRICLSAFLSLTCLLCGCGVKQLTILEEGNISPQLDVVYPRIAEGDSIFTVQPVDSTFALGSVVPERSSVTVNGVPARVWDNGSFLAYFPLDEENKIYSFEAVTSEGKTSTATIPFEYPDKSTDASCKSYADSINSLLPLRITFVRDHNVVRTSPRRAYWLFPLCGTTALADSFAMPYFRIPLTDDLHGWVEDKFVEIDTSCNKVVKSVLHSISVNANNGRTTVSIPLQERMLFNLIEQPESGSLRLDLFGATARLDQIYYDPKGRIVREIRWNQSSDDLLSLTILLNISKLWGYRTFYHENTLKVEIRNEPKIAGHSLKGRKIVLDAGHGGDNLGAIGPTRLPEKEPNLEIVFALKKLLEKEGAEVILTRENDSTVNIYDRIDYAVDQEAEILLSIHNNALPDGKNPFINRGSAVYYYRPQSRQLAKHLHENLLESSGLDDFGFYYKNLALTRPTELLAVLVECAFIIHPEEEMLLQDDRFIKRVAKGLRNGIKDFLKEYKRQTKNQNRRFSPWFDSYNSRGFNPNKPIGRDGQVHLHVP</sequence>
<comment type="catalytic activity">
    <reaction evidence="1">
        <text>Hydrolyzes the link between N-acetylmuramoyl residues and L-amino acid residues in certain cell-wall glycopeptides.</text>
        <dbReference type="EC" id="3.5.1.28"/>
    </reaction>
</comment>
<dbReference type="Proteomes" id="UP000319619">
    <property type="component" value="Unassembled WGS sequence"/>
</dbReference>
<gene>
    <name evidence="6" type="ORF">CEE37_11685</name>
</gene>
<dbReference type="GO" id="GO:0009253">
    <property type="term" value="P:peptidoglycan catabolic process"/>
    <property type="evidence" value="ECO:0007669"/>
    <property type="project" value="InterPro"/>
</dbReference>
<dbReference type="SUPFAM" id="SSF53187">
    <property type="entry name" value="Zn-dependent exopeptidases"/>
    <property type="match status" value="1"/>
</dbReference>
<evidence type="ECO:0000313" key="6">
    <source>
        <dbReference type="EMBL" id="TKJ39078.1"/>
    </source>
</evidence>
<organism evidence="6 7">
    <name type="scientific">candidate division LCP-89 bacterium B3_LCP</name>
    <dbReference type="NCBI Taxonomy" id="2012998"/>
    <lineage>
        <taxon>Bacteria</taxon>
        <taxon>Pseudomonadati</taxon>
        <taxon>Bacteria division LCP-89</taxon>
    </lineage>
</organism>
<evidence type="ECO:0000256" key="3">
    <source>
        <dbReference type="ARBA" id="ARBA00022801"/>
    </source>
</evidence>
<feature type="chain" id="PRO_5021982146" description="N-acetylmuramoyl-L-alanine amidase" evidence="4">
    <location>
        <begin position="21"/>
        <end position="546"/>
    </location>
</feature>
<dbReference type="InterPro" id="IPR050695">
    <property type="entry name" value="N-acetylmuramoyl_amidase_3"/>
</dbReference>
<dbReference type="InterPro" id="IPR002508">
    <property type="entry name" value="MurNAc-LAA_cat"/>
</dbReference>
<dbReference type="PANTHER" id="PTHR30404:SF0">
    <property type="entry name" value="N-ACETYLMURAMOYL-L-ALANINE AMIDASE AMIC"/>
    <property type="match status" value="1"/>
</dbReference>
<dbReference type="GO" id="GO:0030288">
    <property type="term" value="C:outer membrane-bounded periplasmic space"/>
    <property type="evidence" value="ECO:0007669"/>
    <property type="project" value="TreeGrafter"/>
</dbReference>
<keyword evidence="4" id="KW-0732">Signal</keyword>
<dbReference type="SMART" id="SM00646">
    <property type="entry name" value="Ami_3"/>
    <property type="match status" value="1"/>
</dbReference>
<evidence type="ECO:0000313" key="7">
    <source>
        <dbReference type="Proteomes" id="UP000319619"/>
    </source>
</evidence>
<keyword evidence="3" id="KW-0378">Hydrolase</keyword>
<protein>
    <recommendedName>
        <fullName evidence="2">N-acetylmuramoyl-L-alanine amidase</fullName>
        <ecNumber evidence="2">3.5.1.28</ecNumber>
    </recommendedName>
</protein>
<reference evidence="6 7" key="1">
    <citation type="submission" date="2017-06" db="EMBL/GenBank/DDBJ databases">
        <title>Novel microbial phyla capable of carbon fixation and sulfur reduction in deep-sea sediments.</title>
        <authorList>
            <person name="Huang J."/>
            <person name="Baker B."/>
            <person name="Wang Y."/>
        </authorList>
    </citation>
    <scope>NUCLEOTIDE SEQUENCE [LARGE SCALE GENOMIC DNA]</scope>
    <source>
        <strain evidence="6">B3_LCP</strain>
    </source>
</reference>
<dbReference type="Gene3D" id="3.40.630.40">
    <property type="entry name" value="Zn-dependent exopeptidases"/>
    <property type="match status" value="1"/>
</dbReference>
<evidence type="ECO:0000256" key="1">
    <source>
        <dbReference type="ARBA" id="ARBA00001561"/>
    </source>
</evidence>
<dbReference type="GO" id="GO:0008745">
    <property type="term" value="F:N-acetylmuramoyl-L-alanine amidase activity"/>
    <property type="evidence" value="ECO:0007669"/>
    <property type="project" value="UniProtKB-EC"/>
</dbReference>
<proteinExistence type="predicted"/>
<evidence type="ECO:0000256" key="4">
    <source>
        <dbReference type="SAM" id="SignalP"/>
    </source>
</evidence>
<dbReference type="CDD" id="cd02696">
    <property type="entry name" value="MurNAc-LAA"/>
    <property type="match status" value="1"/>
</dbReference>
<dbReference type="AlphaFoldDB" id="A0A532UVV8"/>
<dbReference type="PROSITE" id="PS51257">
    <property type="entry name" value="PROKAR_LIPOPROTEIN"/>
    <property type="match status" value="1"/>
</dbReference>
<dbReference type="EMBL" id="NJBN01000008">
    <property type="protein sequence ID" value="TKJ39078.1"/>
    <property type="molecule type" value="Genomic_DNA"/>
</dbReference>
<accession>A0A532UVV8</accession>
<evidence type="ECO:0000256" key="2">
    <source>
        <dbReference type="ARBA" id="ARBA00011901"/>
    </source>
</evidence>
<dbReference type="EC" id="3.5.1.28" evidence="2"/>
<feature type="signal peptide" evidence="4">
    <location>
        <begin position="1"/>
        <end position="20"/>
    </location>
</feature>
<comment type="caution">
    <text evidence="6">The sequence shown here is derived from an EMBL/GenBank/DDBJ whole genome shotgun (WGS) entry which is preliminary data.</text>
</comment>
<name>A0A532UVV8_UNCL8</name>
<dbReference type="Pfam" id="PF01520">
    <property type="entry name" value="Amidase_3"/>
    <property type="match status" value="1"/>
</dbReference>
<dbReference type="PANTHER" id="PTHR30404">
    <property type="entry name" value="N-ACETYLMURAMOYL-L-ALANINE AMIDASE"/>
    <property type="match status" value="1"/>
</dbReference>
<feature type="domain" description="MurNAc-LAA" evidence="5">
    <location>
        <begin position="388"/>
        <end position="500"/>
    </location>
</feature>